<reference evidence="4" key="1">
    <citation type="journal article" date="2019" name="Int. J. Syst. Evol. Microbiol.">
        <title>The Global Catalogue of Microorganisms (GCM) 10K type strain sequencing project: providing services to taxonomists for standard genome sequencing and annotation.</title>
        <authorList>
            <consortium name="The Broad Institute Genomics Platform"/>
            <consortium name="The Broad Institute Genome Sequencing Center for Infectious Disease"/>
            <person name="Wu L."/>
            <person name="Ma J."/>
        </authorList>
    </citation>
    <scope>NUCLEOTIDE SEQUENCE [LARGE SCALE GENOMIC DNA]</scope>
    <source>
        <strain evidence="4">CCUG 48884</strain>
    </source>
</reference>
<proteinExistence type="predicted"/>
<feature type="domain" description="Zinc finger/thioredoxin putative" evidence="2">
    <location>
        <begin position="2"/>
        <end position="37"/>
    </location>
</feature>
<dbReference type="EMBL" id="JBHTMC010000009">
    <property type="protein sequence ID" value="MFD1262990.1"/>
    <property type="molecule type" value="Genomic_DNA"/>
</dbReference>
<organism evidence="3 4">
    <name type="scientific">Thauera mechernichensis</name>
    <dbReference type="NCBI Taxonomy" id="82788"/>
    <lineage>
        <taxon>Bacteria</taxon>
        <taxon>Pseudomonadati</taxon>
        <taxon>Pseudomonadota</taxon>
        <taxon>Betaproteobacteria</taxon>
        <taxon>Rhodocyclales</taxon>
        <taxon>Zoogloeaceae</taxon>
        <taxon>Thauera</taxon>
    </lineage>
</organism>
<evidence type="ECO:0000259" key="2">
    <source>
        <dbReference type="Pfam" id="PF13717"/>
    </source>
</evidence>
<dbReference type="Proteomes" id="UP001597158">
    <property type="component" value="Unassembled WGS sequence"/>
</dbReference>
<evidence type="ECO:0000313" key="4">
    <source>
        <dbReference type="Proteomes" id="UP001597158"/>
    </source>
</evidence>
<dbReference type="RefSeq" id="WP_277834189.1">
    <property type="nucleotide sequence ID" value="NZ_JARQZE010000011.1"/>
</dbReference>
<keyword evidence="4" id="KW-1185">Reference proteome</keyword>
<sequence length="443" mass="47681">MMLTRCPACQTVFRLRPEQLHARRGEVRCGHCFHPFNAPEHAIEAPPAGATHDHAYGTDSTAAPASRQDGALQAREGTERTGEVFFALGGRRTEEPSAGIGLDFEIPDFHLPDPPDAPTQPPARPPADSKTDPVEAPLAFDPVFDPAFDTAPAPVQQRHDPLPPVWPAADVSTTSQASPLGHDSQDERRTAPTPMPGVLRSGRRGTEALHEAGIDAAPGDQLAAAPFAHDEAFERAMDRALARAEPRLAADAAAQRALPIDEGLHSDDDIRRLDATYGKPRHTPHPAARAAATLAFTVLLFLLGAQLTYLYRVEIARDLPGLRTVLSAACAHAGCTVPYPRDADRIAIDSSDLQSEPGRPGHYLLHATLNNRADYPQQWPHLELTLTDAGDNPISRRVLAPSDWLPAGQVAPAFPARNVVGLRIPFAAPGLAPTGYRIYAFFP</sequence>
<name>A0ABW3WCI6_9RHOO</name>
<accession>A0ABW3WCI6</accession>
<evidence type="ECO:0000256" key="1">
    <source>
        <dbReference type="SAM" id="MobiDB-lite"/>
    </source>
</evidence>
<protein>
    <submittedName>
        <fullName evidence="3">DUF3426 domain-containing protein</fullName>
    </submittedName>
</protein>
<dbReference type="InterPro" id="IPR021834">
    <property type="entry name" value="DUF3426"/>
</dbReference>
<feature type="region of interest" description="Disordered" evidence="1">
    <location>
        <begin position="96"/>
        <end position="202"/>
    </location>
</feature>
<dbReference type="Pfam" id="PF13717">
    <property type="entry name" value="Zn_ribbon_4"/>
    <property type="match status" value="1"/>
</dbReference>
<dbReference type="InterPro" id="IPR011723">
    <property type="entry name" value="Znf/thioredoxin_put"/>
</dbReference>
<comment type="caution">
    <text evidence="3">The sequence shown here is derived from an EMBL/GenBank/DDBJ whole genome shotgun (WGS) entry which is preliminary data.</text>
</comment>
<feature type="compositionally biased region" description="Pro residues" evidence="1">
    <location>
        <begin position="114"/>
        <end position="125"/>
    </location>
</feature>
<dbReference type="Pfam" id="PF11906">
    <property type="entry name" value="DUF3426"/>
    <property type="match status" value="1"/>
</dbReference>
<gene>
    <name evidence="3" type="ORF">ACFQ4M_05295</name>
</gene>
<evidence type="ECO:0000313" key="3">
    <source>
        <dbReference type="EMBL" id="MFD1262990.1"/>
    </source>
</evidence>
<feature type="region of interest" description="Disordered" evidence="1">
    <location>
        <begin position="43"/>
        <end position="80"/>
    </location>
</feature>
<dbReference type="NCBIfam" id="TIGR02098">
    <property type="entry name" value="MJ0042_CXXC"/>
    <property type="match status" value="1"/>
</dbReference>